<dbReference type="SUPFAM" id="SSF52540">
    <property type="entry name" value="P-loop containing nucleoside triphosphate hydrolases"/>
    <property type="match status" value="1"/>
</dbReference>
<evidence type="ECO:0000256" key="7">
    <source>
        <dbReference type="ARBA" id="ARBA00022840"/>
    </source>
</evidence>
<evidence type="ECO:0000256" key="5">
    <source>
        <dbReference type="ARBA" id="ARBA00022694"/>
    </source>
</evidence>
<evidence type="ECO:0000256" key="13">
    <source>
        <dbReference type="RuleBase" id="RU003785"/>
    </source>
</evidence>
<dbReference type="PANTHER" id="PTHR11088:SF60">
    <property type="entry name" value="TRNA DIMETHYLALLYLTRANSFERASE"/>
    <property type="match status" value="1"/>
</dbReference>
<feature type="binding site" evidence="10">
    <location>
        <begin position="30"/>
        <end position="35"/>
    </location>
    <ligand>
        <name>substrate</name>
    </ligand>
</feature>
<dbReference type="Pfam" id="PF01715">
    <property type="entry name" value="IPPT"/>
    <property type="match status" value="1"/>
</dbReference>
<evidence type="ECO:0000256" key="8">
    <source>
        <dbReference type="ARBA" id="ARBA00022842"/>
    </source>
</evidence>
<evidence type="ECO:0000256" key="4">
    <source>
        <dbReference type="ARBA" id="ARBA00022679"/>
    </source>
</evidence>
<name>A0A511X7G1_9PROT</name>
<dbReference type="AlphaFoldDB" id="A0A511X7G1"/>
<dbReference type="Proteomes" id="UP000321635">
    <property type="component" value="Unassembled WGS sequence"/>
</dbReference>
<accession>A0A511X7G1</accession>
<dbReference type="InterPro" id="IPR018022">
    <property type="entry name" value="IPT"/>
</dbReference>
<dbReference type="GO" id="GO:0052381">
    <property type="term" value="F:tRNA dimethylallyltransferase activity"/>
    <property type="evidence" value="ECO:0007669"/>
    <property type="project" value="UniProtKB-UniRule"/>
</dbReference>
<feature type="site" description="Interaction with substrate tRNA" evidence="10">
    <location>
        <position position="141"/>
    </location>
</feature>
<comment type="caution">
    <text evidence="14">The sequence shown here is derived from an EMBL/GenBank/DDBJ whole genome shotgun (WGS) entry which is preliminary data.</text>
</comment>
<dbReference type="EMBL" id="BJYF01000003">
    <property type="protein sequence ID" value="GEN58865.1"/>
    <property type="molecule type" value="Genomic_DNA"/>
</dbReference>
<evidence type="ECO:0000256" key="11">
    <source>
        <dbReference type="RuleBase" id="RU003783"/>
    </source>
</evidence>
<evidence type="ECO:0000313" key="14">
    <source>
        <dbReference type="EMBL" id="GEN58865.1"/>
    </source>
</evidence>
<comment type="similarity">
    <text evidence="3 10 13">Belongs to the IPP transferase family.</text>
</comment>
<sequence>MRQGDKPENVLRSDGSGSRSRVALIVAGPTCSGKSALALGVAERLPGVVINADSMQVYRELHILTARPTPEEEARVPHRLYGVLPATDVGSVAWWRAEALAAMEAAWAEGRTPVLCGGTGMYLRALIEGLAEVPAPTAEAREEARRLALEPAALHERLLEVDPETGGELRPTDAQRLARAWEVWRSTGHGLAWWRRQPGLPAAECRFLAVRLHPDRSELRAAIARRFDMMIAAGAVEEVQRLLSFGLDPSCPVMRAHGVPELTAMLRGEFDVTEARDRAVLATGRYTRRQATWFNHHALAGEGDVITIEKRIGDETQFMERKITSIVSFAKEAIDAAGEQG</sequence>
<proteinExistence type="inferred from homology"/>
<keyword evidence="6 10" id="KW-0547">Nucleotide-binding</keyword>
<keyword evidence="4 10" id="KW-0808">Transferase</keyword>
<keyword evidence="5 10" id="KW-0819">tRNA processing</keyword>
<evidence type="ECO:0000256" key="9">
    <source>
        <dbReference type="ARBA" id="ARBA00049563"/>
    </source>
</evidence>
<reference evidence="14 15" key="1">
    <citation type="submission" date="2019-07" db="EMBL/GenBank/DDBJ databases">
        <title>Whole genome shotgun sequence of Acetobacter nitrogenifigens NBRC 105050.</title>
        <authorList>
            <person name="Hosoyama A."/>
            <person name="Uohara A."/>
            <person name="Ohji S."/>
            <person name="Ichikawa N."/>
        </authorList>
    </citation>
    <scope>NUCLEOTIDE SEQUENCE [LARGE SCALE GENOMIC DNA]</scope>
    <source>
        <strain evidence="14 15">NBRC 105050</strain>
    </source>
</reference>
<evidence type="ECO:0000256" key="1">
    <source>
        <dbReference type="ARBA" id="ARBA00001946"/>
    </source>
</evidence>
<comment type="catalytic activity">
    <reaction evidence="9 10 11">
        <text>adenosine(37) in tRNA + dimethylallyl diphosphate = N(6)-dimethylallyladenosine(37) in tRNA + diphosphate</text>
        <dbReference type="Rhea" id="RHEA:26482"/>
        <dbReference type="Rhea" id="RHEA-COMP:10162"/>
        <dbReference type="Rhea" id="RHEA-COMP:10375"/>
        <dbReference type="ChEBI" id="CHEBI:33019"/>
        <dbReference type="ChEBI" id="CHEBI:57623"/>
        <dbReference type="ChEBI" id="CHEBI:74411"/>
        <dbReference type="ChEBI" id="CHEBI:74415"/>
        <dbReference type="EC" id="2.5.1.75"/>
    </reaction>
</comment>
<evidence type="ECO:0000256" key="10">
    <source>
        <dbReference type="HAMAP-Rule" id="MF_00185"/>
    </source>
</evidence>
<feature type="region of interest" description="Interaction with substrate tRNA" evidence="10">
    <location>
        <begin position="175"/>
        <end position="179"/>
    </location>
</feature>
<keyword evidence="15" id="KW-1185">Reference proteome</keyword>
<evidence type="ECO:0000256" key="3">
    <source>
        <dbReference type="ARBA" id="ARBA00005842"/>
    </source>
</evidence>
<dbReference type="STRING" id="1120919.GCA_000429165_00772"/>
<dbReference type="EC" id="2.5.1.75" evidence="10"/>
<keyword evidence="7 10" id="KW-0067">ATP-binding</keyword>
<dbReference type="PANTHER" id="PTHR11088">
    <property type="entry name" value="TRNA DIMETHYLALLYLTRANSFERASE"/>
    <property type="match status" value="1"/>
</dbReference>
<dbReference type="InterPro" id="IPR027417">
    <property type="entry name" value="P-loop_NTPase"/>
</dbReference>
<dbReference type="GO" id="GO:0005524">
    <property type="term" value="F:ATP binding"/>
    <property type="evidence" value="ECO:0007669"/>
    <property type="project" value="UniProtKB-UniRule"/>
</dbReference>
<evidence type="ECO:0000256" key="6">
    <source>
        <dbReference type="ARBA" id="ARBA00022741"/>
    </source>
</evidence>
<dbReference type="Gene3D" id="3.40.50.300">
    <property type="entry name" value="P-loop containing nucleotide triphosphate hydrolases"/>
    <property type="match status" value="1"/>
</dbReference>
<dbReference type="GO" id="GO:0006400">
    <property type="term" value="P:tRNA modification"/>
    <property type="evidence" value="ECO:0007669"/>
    <property type="project" value="TreeGrafter"/>
</dbReference>
<feature type="site" description="Interaction with substrate tRNA" evidence="10">
    <location>
        <position position="119"/>
    </location>
</feature>
<comment type="subunit">
    <text evidence="10">Monomer.</text>
</comment>
<evidence type="ECO:0000313" key="15">
    <source>
        <dbReference type="Proteomes" id="UP000321635"/>
    </source>
</evidence>
<protein>
    <recommendedName>
        <fullName evidence="10">tRNA dimethylallyltransferase</fullName>
        <ecNumber evidence="10">2.5.1.75</ecNumber>
    </recommendedName>
    <alternativeName>
        <fullName evidence="10">Dimethylallyl diphosphate:tRNA dimethylallyltransferase</fullName>
        <shortName evidence="10">DMAPP:tRNA dimethylallyltransferase</shortName>
        <shortName evidence="10">DMATase</shortName>
    </alternativeName>
    <alternativeName>
        <fullName evidence="10">Isopentenyl-diphosphate:tRNA isopentenyltransferase</fullName>
        <shortName evidence="10">IPP transferase</shortName>
        <shortName evidence="10">IPPT</shortName>
        <shortName evidence="10">IPTase</shortName>
    </alternativeName>
</protein>
<comment type="cofactor">
    <cofactor evidence="1 10">
        <name>Mg(2+)</name>
        <dbReference type="ChEBI" id="CHEBI:18420"/>
    </cofactor>
</comment>
<dbReference type="InterPro" id="IPR039657">
    <property type="entry name" value="Dimethylallyltransferase"/>
</dbReference>
<organism evidence="14 15">
    <name type="scientific">Acetobacter nitrogenifigens DSM 23921 = NBRC 105050</name>
    <dbReference type="NCBI Taxonomy" id="1120919"/>
    <lineage>
        <taxon>Bacteria</taxon>
        <taxon>Pseudomonadati</taxon>
        <taxon>Pseudomonadota</taxon>
        <taxon>Alphaproteobacteria</taxon>
        <taxon>Acetobacterales</taxon>
        <taxon>Acetobacteraceae</taxon>
        <taxon>Acetobacter</taxon>
    </lineage>
</organism>
<gene>
    <name evidence="10 14" type="primary">miaA</name>
    <name evidence="14" type="ORF">ANI02nite_07490</name>
</gene>
<keyword evidence="8 10" id="KW-0460">Magnesium</keyword>
<evidence type="ECO:0000256" key="12">
    <source>
        <dbReference type="RuleBase" id="RU003784"/>
    </source>
</evidence>
<evidence type="ECO:0000256" key="2">
    <source>
        <dbReference type="ARBA" id="ARBA00003213"/>
    </source>
</evidence>
<feature type="region of interest" description="Interaction with substrate tRNA" evidence="10">
    <location>
        <begin position="53"/>
        <end position="56"/>
    </location>
</feature>
<comment type="function">
    <text evidence="2 10 12">Catalyzes the transfer of a dimethylallyl group onto the adenine at position 37 in tRNAs that read codons beginning with uridine, leading to the formation of N6-(dimethylallyl)adenosine (i(6)A).</text>
</comment>
<feature type="binding site" evidence="10">
    <location>
        <begin position="28"/>
        <end position="35"/>
    </location>
    <ligand>
        <name>ATP</name>
        <dbReference type="ChEBI" id="CHEBI:30616"/>
    </ligand>
</feature>
<comment type="caution">
    <text evidence="10">Lacks conserved residue(s) required for the propagation of feature annotation.</text>
</comment>
<dbReference type="NCBIfam" id="TIGR00174">
    <property type="entry name" value="miaA"/>
    <property type="match status" value="1"/>
</dbReference>
<dbReference type="HAMAP" id="MF_00185">
    <property type="entry name" value="IPP_trans"/>
    <property type="match status" value="1"/>
</dbReference>
<dbReference type="Gene3D" id="1.10.20.140">
    <property type="match status" value="1"/>
</dbReference>